<dbReference type="Proteomes" id="UP000030764">
    <property type="component" value="Unassembled WGS sequence"/>
</dbReference>
<proteinExistence type="predicted"/>
<reference evidence="2 3" key="1">
    <citation type="journal article" date="2014" name="Nat. Genet.">
        <title>Genome and transcriptome of the porcine whipworm Trichuris suis.</title>
        <authorList>
            <person name="Jex A.R."/>
            <person name="Nejsum P."/>
            <person name="Schwarz E.M."/>
            <person name="Hu L."/>
            <person name="Young N.D."/>
            <person name="Hall R.S."/>
            <person name="Korhonen P.K."/>
            <person name="Liao S."/>
            <person name="Thamsborg S."/>
            <person name="Xia J."/>
            <person name="Xu P."/>
            <person name="Wang S."/>
            <person name="Scheerlinck J.P."/>
            <person name="Hofmann A."/>
            <person name="Sternberg P.W."/>
            <person name="Wang J."/>
            <person name="Gasser R.B."/>
        </authorList>
    </citation>
    <scope>NUCLEOTIDE SEQUENCE [LARGE SCALE GENOMIC DNA]</scope>
    <source>
        <strain evidence="2">DCEP-RM93M</strain>
    </source>
</reference>
<accession>A0A085LML6</accession>
<dbReference type="AlphaFoldDB" id="A0A085LML6"/>
<evidence type="ECO:0000313" key="3">
    <source>
        <dbReference type="Proteomes" id="UP000030764"/>
    </source>
</evidence>
<organism evidence="2 3">
    <name type="scientific">Trichuris suis</name>
    <name type="common">pig whipworm</name>
    <dbReference type="NCBI Taxonomy" id="68888"/>
    <lineage>
        <taxon>Eukaryota</taxon>
        <taxon>Metazoa</taxon>
        <taxon>Ecdysozoa</taxon>
        <taxon>Nematoda</taxon>
        <taxon>Enoplea</taxon>
        <taxon>Dorylaimia</taxon>
        <taxon>Trichinellida</taxon>
        <taxon>Trichuridae</taxon>
        <taxon>Trichuris</taxon>
    </lineage>
</organism>
<gene>
    <name evidence="2" type="ORF">M513_12912</name>
</gene>
<name>A0A085LML6_9BILA</name>
<evidence type="ECO:0000313" key="2">
    <source>
        <dbReference type="EMBL" id="KFD46212.1"/>
    </source>
</evidence>
<feature type="region of interest" description="Disordered" evidence="1">
    <location>
        <begin position="30"/>
        <end position="51"/>
    </location>
</feature>
<keyword evidence="3" id="KW-1185">Reference proteome</keyword>
<protein>
    <submittedName>
        <fullName evidence="2">Uncharacterized protein</fullName>
    </submittedName>
</protein>
<evidence type="ECO:0000256" key="1">
    <source>
        <dbReference type="SAM" id="MobiDB-lite"/>
    </source>
</evidence>
<dbReference type="EMBL" id="KL363386">
    <property type="protein sequence ID" value="KFD46212.1"/>
    <property type="molecule type" value="Genomic_DNA"/>
</dbReference>
<sequence length="64" mass="7246">MNDASTRTTRQLERCFNVIGFTVRQRDLRQNKLHPSDNRGSTSPAILTAPSFTPLVLETQTTQK</sequence>